<dbReference type="Proteomes" id="UP000268469">
    <property type="component" value="Unassembled WGS sequence"/>
</dbReference>
<dbReference type="InterPro" id="IPR023614">
    <property type="entry name" value="Porin_dom_sf"/>
</dbReference>
<proteinExistence type="predicted"/>
<comment type="caution">
    <text evidence="1">The sequence shown here is derived from an EMBL/GenBank/DDBJ whole genome shotgun (WGS) entry which is preliminary data.</text>
</comment>
<dbReference type="EMBL" id="QNBE01000027">
    <property type="protein sequence ID" value="RKX70792.1"/>
    <property type="molecule type" value="Genomic_DNA"/>
</dbReference>
<sequence length="336" mass="37680">MARIVVIAVVSTRLLLAGLAPGESNIGAYTWFRYTAEMETDELRESRFGLERGYLRWNHRFTDRIDSRVNVDIYSTDKYPAGAGLKLKYGYLNFKGLIRDAKLTIGLQKSYFGLIYDWKYPTIQKCLEDKEKVIASADYGISLNGNIPKGYGEYAIQVVNGEGYKKYKSLVNLAPALLVNLRVIPIPGITIGGSALFERSGPEYDRRLLHAGIARVVIGPLTIWAEYLGAELGPEGNTTRGSGFMVMPALRLRELTGIDIDLIARLDRWDEDVEEIGDASIRATGGFNWHLLRGKKGKIGVVLQVNWVRTIYEDPDQGPEDAVMAQLRWEFVTKPL</sequence>
<evidence type="ECO:0000313" key="1">
    <source>
        <dbReference type="EMBL" id="RKX70792.1"/>
    </source>
</evidence>
<dbReference type="Gene3D" id="2.40.160.10">
    <property type="entry name" value="Porin"/>
    <property type="match status" value="1"/>
</dbReference>
<reference evidence="1 2" key="1">
    <citation type="submission" date="2018-06" db="EMBL/GenBank/DDBJ databases">
        <title>Extensive metabolic versatility and redundancy in microbially diverse, dynamic hydrothermal sediments.</title>
        <authorList>
            <person name="Dombrowski N."/>
            <person name="Teske A."/>
            <person name="Baker B.J."/>
        </authorList>
    </citation>
    <scope>NUCLEOTIDE SEQUENCE [LARGE SCALE GENOMIC DNA]</scope>
    <source>
        <strain evidence="1">B36_G15</strain>
    </source>
</reference>
<gene>
    <name evidence="1" type="ORF">DRP53_03775</name>
</gene>
<dbReference type="AlphaFoldDB" id="A0A660SJS9"/>
<accession>A0A660SJS9</accession>
<name>A0A660SJS9_UNCW3</name>
<evidence type="ECO:0000313" key="2">
    <source>
        <dbReference type="Proteomes" id="UP000268469"/>
    </source>
</evidence>
<protein>
    <recommendedName>
        <fullName evidence="3">Porin</fullName>
    </recommendedName>
</protein>
<evidence type="ECO:0008006" key="3">
    <source>
        <dbReference type="Google" id="ProtNLM"/>
    </source>
</evidence>
<organism evidence="1 2">
    <name type="scientific">candidate division WOR-3 bacterium</name>
    <dbReference type="NCBI Taxonomy" id="2052148"/>
    <lineage>
        <taxon>Bacteria</taxon>
        <taxon>Bacteria division WOR-3</taxon>
    </lineage>
</organism>